<dbReference type="GeneID" id="41975066"/>
<keyword evidence="4" id="KW-0804">Transcription</keyword>
<dbReference type="GO" id="GO:0003677">
    <property type="term" value="F:DNA binding"/>
    <property type="evidence" value="ECO:0007669"/>
    <property type="project" value="InterPro"/>
</dbReference>
<feature type="region of interest" description="Disordered" evidence="6">
    <location>
        <begin position="693"/>
        <end position="728"/>
    </location>
</feature>
<organism evidence="8 9">
    <name type="scientific">Thyridium curvatum</name>
    <dbReference type="NCBI Taxonomy" id="1093900"/>
    <lineage>
        <taxon>Eukaryota</taxon>
        <taxon>Fungi</taxon>
        <taxon>Dikarya</taxon>
        <taxon>Ascomycota</taxon>
        <taxon>Pezizomycotina</taxon>
        <taxon>Sordariomycetes</taxon>
        <taxon>Sordariomycetidae</taxon>
        <taxon>Thyridiales</taxon>
        <taxon>Thyridiaceae</taxon>
        <taxon>Thyridium</taxon>
    </lineage>
</organism>
<feature type="domain" description="Xylanolytic transcriptional activator regulatory" evidence="7">
    <location>
        <begin position="305"/>
        <end position="393"/>
    </location>
</feature>
<dbReference type="OrthoDB" id="4456959at2759"/>
<keyword evidence="2" id="KW-0479">Metal-binding</keyword>
<evidence type="ECO:0000256" key="4">
    <source>
        <dbReference type="ARBA" id="ARBA00023163"/>
    </source>
</evidence>
<dbReference type="RefSeq" id="XP_030993351.1">
    <property type="nucleotide sequence ID" value="XM_031142383.1"/>
</dbReference>
<dbReference type="Proteomes" id="UP000319257">
    <property type="component" value="Unassembled WGS sequence"/>
</dbReference>
<dbReference type="GO" id="GO:0000981">
    <property type="term" value="F:DNA-binding transcription factor activity, RNA polymerase II-specific"/>
    <property type="evidence" value="ECO:0007669"/>
    <property type="project" value="InterPro"/>
</dbReference>
<name>A0A507B4X3_9PEZI</name>
<dbReference type="EMBL" id="SKBQ01000047">
    <property type="protein sequence ID" value="TPX11640.1"/>
    <property type="molecule type" value="Genomic_DNA"/>
</dbReference>
<dbReference type="SMART" id="SM00906">
    <property type="entry name" value="Fungal_trans"/>
    <property type="match status" value="1"/>
</dbReference>
<evidence type="ECO:0000256" key="5">
    <source>
        <dbReference type="ARBA" id="ARBA00023242"/>
    </source>
</evidence>
<keyword evidence="3" id="KW-0805">Transcription regulation</keyword>
<keyword evidence="9" id="KW-1185">Reference proteome</keyword>
<sequence>MICRRVIHVANESFVVREIGLCALTADDLVRSSSSVPLGGYPINDVYLAGTKCAYEYQRKKPGLKGGAVEALSQRVKALEDAVFDGRDLSTASLSSAPTEQPNANTVPTTSDVLGGILSLLTKEIHHLNSNLTITSSRGPSIAIATPPPSDGHVAPHGNETSARIGNPPKRVRLNAHVRSLSQDEEDTGSSLLTREDFLEELLDAHFNYVHPWIPILHEMQFRQRLSSNDNRDPCLIILHAIVVASLRFVESDRFSISPQEIQREVQISRNYVVLNAMGSLAVENLQALLLVAFTYIGQGEETKAWSAIGSLARTVQFLHLSVEDTDLVEPVALLSNLQVLPAPKNWIEEEERRRAFWNVFLLDRFCSITTGWNVSLTADDVCRRLPIDGGLWRRNQPALTPYLGIWDHSAAKIGNTTTFLPSKYESPGKPAASITRDVGDGATNPPSLPGNLTTLVDMSKLGAFSYYVESVETLSRINTYFVQQKIDFSSKQDVLSWLTRFKELDLRLVHWKMFLPQRWKESTVDSSSTPTCHTVMDMDPNMTLAHITHNTSSILLHQRIAYPQKDLKHLKLPSTCSADTCYVAATETANITMKYLECAPGKMPVAPQFAICVFVSARTLLLHSQHYQSELAPEFWLLITCLETMSRRWQGQLAQVDTGSTNFAGTLATQLRRLHNASATDRDMVSRFLLGPGSREAASGSSPSQSSPALASGPAQIREPPADAVPQATASPQLYHGSYRRSERLSQQSVITSPVLQLHDESLRTMALPMDELSTISQGLMDQSFAEMNRIINFDDFMFITHPEEFPGMSGA</sequence>
<dbReference type="InParanoid" id="A0A507B4X3"/>
<evidence type="ECO:0000256" key="2">
    <source>
        <dbReference type="ARBA" id="ARBA00022723"/>
    </source>
</evidence>
<proteinExistence type="predicted"/>
<dbReference type="GO" id="GO:0005634">
    <property type="term" value="C:nucleus"/>
    <property type="evidence" value="ECO:0007669"/>
    <property type="project" value="UniProtKB-SubCell"/>
</dbReference>
<comment type="caution">
    <text evidence="8">The sequence shown here is derived from an EMBL/GenBank/DDBJ whole genome shotgun (WGS) entry which is preliminary data.</text>
</comment>
<keyword evidence="5" id="KW-0539">Nucleus</keyword>
<evidence type="ECO:0000256" key="1">
    <source>
        <dbReference type="ARBA" id="ARBA00004123"/>
    </source>
</evidence>
<dbReference type="PANTHER" id="PTHR47338">
    <property type="entry name" value="ZN(II)2CYS6 TRANSCRIPTION FACTOR (EUROFUNG)-RELATED"/>
    <property type="match status" value="1"/>
</dbReference>
<protein>
    <recommendedName>
        <fullName evidence="7">Xylanolytic transcriptional activator regulatory domain-containing protein</fullName>
    </recommendedName>
</protein>
<evidence type="ECO:0000313" key="9">
    <source>
        <dbReference type="Proteomes" id="UP000319257"/>
    </source>
</evidence>
<dbReference type="GO" id="GO:0006351">
    <property type="term" value="P:DNA-templated transcription"/>
    <property type="evidence" value="ECO:0007669"/>
    <property type="project" value="InterPro"/>
</dbReference>
<evidence type="ECO:0000313" key="8">
    <source>
        <dbReference type="EMBL" id="TPX11640.1"/>
    </source>
</evidence>
<dbReference type="CDD" id="cd12148">
    <property type="entry name" value="fungal_TF_MHR"/>
    <property type="match status" value="1"/>
</dbReference>
<dbReference type="AlphaFoldDB" id="A0A507B4X3"/>
<reference evidence="8 9" key="1">
    <citation type="submission" date="2019-06" db="EMBL/GenBank/DDBJ databases">
        <title>Draft genome sequence of the filamentous fungus Phialemoniopsis curvata isolated from diesel fuel.</title>
        <authorList>
            <person name="Varaljay V.A."/>
            <person name="Lyon W.J."/>
            <person name="Crouch A.L."/>
            <person name="Drake C.E."/>
            <person name="Hollomon J.M."/>
            <person name="Nadeau L.J."/>
            <person name="Nunn H.S."/>
            <person name="Stevenson B.S."/>
            <person name="Bojanowski C.L."/>
            <person name="Crookes-Goodson W.J."/>
        </authorList>
    </citation>
    <scope>NUCLEOTIDE SEQUENCE [LARGE SCALE GENOMIC DNA]</scope>
    <source>
        <strain evidence="8 9">D216</strain>
    </source>
</reference>
<gene>
    <name evidence="8" type="ORF">E0L32_007619</name>
</gene>
<evidence type="ECO:0000256" key="6">
    <source>
        <dbReference type="SAM" id="MobiDB-lite"/>
    </source>
</evidence>
<dbReference type="InterPro" id="IPR050815">
    <property type="entry name" value="TF_fung"/>
</dbReference>
<dbReference type="Pfam" id="PF04082">
    <property type="entry name" value="Fungal_trans"/>
    <property type="match status" value="1"/>
</dbReference>
<comment type="subcellular location">
    <subcellularLocation>
        <location evidence="1">Nucleus</location>
    </subcellularLocation>
</comment>
<dbReference type="STRING" id="1093900.A0A507B4X3"/>
<evidence type="ECO:0000259" key="7">
    <source>
        <dbReference type="SMART" id="SM00906"/>
    </source>
</evidence>
<feature type="compositionally biased region" description="Low complexity" evidence="6">
    <location>
        <begin position="693"/>
        <end position="716"/>
    </location>
</feature>
<dbReference type="PANTHER" id="PTHR47338:SF23">
    <property type="entry name" value="ZN(II)2CYS6 TRANSCRIPTION FACTOR (EUROFUNG)"/>
    <property type="match status" value="1"/>
</dbReference>
<dbReference type="InterPro" id="IPR007219">
    <property type="entry name" value="XnlR_reg_dom"/>
</dbReference>
<dbReference type="GO" id="GO:0008270">
    <property type="term" value="F:zinc ion binding"/>
    <property type="evidence" value="ECO:0007669"/>
    <property type="project" value="InterPro"/>
</dbReference>
<evidence type="ECO:0000256" key="3">
    <source>
        <dbReference type="ARBA" id="ARBA00023015"/>
    </source>
</evidence>
<accession>A0A507B4X3</accession>